<evidence type="ECO:0000256" key="1">
    <source>
        <dbReference type="SAM" id="SignalP"/>
    </source>
</evidence>
<accession>A0A0U3ICS8</accession>
<dbReference type="EMBL" id="CP013611">
    <property type="protein sequence ID" value="ALU44935.1"/>
    <property type="molecule type" value="Genomic_DNA"/>
</dbReference>
<name>A0A0U3ICS8_9GAMM</name>
<dbReference type="AlphaFoldDB" id="A0A0U3ICS8"/>
<sequence length="115" mass="13014">MRKILFLLVLSMSCSTFAQTLVTSKYELTITELCEEGVVGCDNVVLNMIEHDSADKKRIGGEAFHTKCADGVTPCAFQGYRFKTKNKTYRILNNGTFQVFDKNGEQIYSEKGQWL</sequence>
<evidence type="ECO:0008006" key="4">
    <source>
        <dbReference type="Google" id="ProtNLM"/>
    </source>
</evidence>
<proteinExistence type="predicted"/>
<dbReference type="KEGG" id="prr:AT705_19465"/>
<dbReference type="Proteomes" id="UP000069015">
    <property type="component" value="Chromosome 1"/>
</dbReference>
<evidence type="ECO:0000313" key="2">
    <source>
        <dbReference type="EMBL" id="ALU44935.1"/>
    </source>
</evidence>
<reference evidence="2 3" key="1">
    <citation type="submission" date="2015-12" db="EMBL/GenBank/DDBJ databases">
        <title>Complete genome sequence of Pseudoalteromonas rubra SCSIO 6842, harboring a conjugative plasmid.</title>
        <authorList>
            <person name="Li B."/>
            <person name="Wang X."/>
        </authorList>
    </citation>
    <scope>NUCLEOTIDE SEQUENCE [LARGE SCALE GENOMIC DNA]</scope>
    <source>
        <strain evidence="2 3">SCSIO 6842</strain>
    </source>
</reference>
<keyword evidence="1" id="KW-0732">Signal</keyword>
<dbReference type="RefSeq" id="WP_058797862.1">
    <property type="nucleotide sequence ID" value="NZ_CP013611.1"/>
</dbReference>
<organism evidence="2 3">
    <name type="scientific">Pseudoalteromonas rubra</name>
    <dbReference type="NCBI Taxonomy" id="43658"/>
    <lineage>
        <taxon>Bacteria</taxon>
        <taxon>Pseudomonadati</taxon>
        <taxon>Pseudomonadota</taxon>
        <taxon>Gammaproteobacteria</taxon>
        <taxon>Alteromonadales</taxon>
        <taxon>Pseudoalteromonadaceae</taxon>
        <taxon>Pseudoalteromonas</taxon>
    </lineage>
</organism>
<evidence type="ECO:0000313" key="3">
    <source>
        <dbReference type="Proteomes" id="UP000069015"/>
    </source>
</evidence>
<gene>
    <name evidence="2" type="ORF">AT705_19465</name>
</gene>
<feature type="signal peptide" evidence="1">
    <location>
        <begin position="1"/>
        <end position="18"/>
    </location>
</feature>
<feature type="chain" id="PRO_5006839946" description="Lipoprotein" evidence="1">
    <location>
        <begin position="19"/>
        <end position="115"/>
    </location>
</feature>
<protein>
    <recommendedName>
        <fullName evidence="4">Lipoprotein</fullName>
    </recommendedName>
</protein>